<organism evidence="2 3">
    <name type="scientific">Colocasia esculenta</name>
    <name type="common">Wild taro</name>
    <name type="synonym">Arum esculentum</name>
    <dbReference type="NCBI Taxonomy" id="4460"/>
    <lineage>
        <taxon>Eukaryota</taxon>
        <taxon>Viridiplantae</taxon>
        <taxon>Streptophyta</taxon>
        <taxon>Embryophyta</taxon>
        <taxon>Tracheophyta</taxon>
        <taxon>Spermatophyta</taxon>
        <taxon>Magnoliopsida</taxon>
        <taxon>Liliopsida</taxon>
        <taxon>Araceae</taxon>
        <taxon>Aroideae</taxon>
        <taxon>Colocasieae</taxon>
        <taxon>Colocasia</taxon>
    </lineage>
</organism>
<evidence type="ECO:0000256" key="1">
    <source>
        <dbReference type="SAM" id="MobiDB-lite"/>
    </source>
</evidence>
<name>A0A843U8K2_COLES</name>
<feature type="compositionally biased region" description="Basic and acidic residues" evidence="1">
    <location>
        <begin position="33"/>
        <end position="43"/>
    </location>
</feature>
<protein>
    <submittedName>
        <fullName evidence="2">Uncharacterized protein</fullName>
    </submittedName>
</protein>
<feature type="region of interest" description="Disordered" evidence="1">
    <location>
        <begin position="10"/>
        <end position="46"/>
    </location>
</feature>
<dbReference type="Proteomes" id="UP000652761">
    <property type="component" value="Unassembled WGS sequence"/>
</dbReference>
<proteinExistence type="predicted"/>
<comment type="caution">
    <text evidence="2">The sequence shown here is derived from an EMBL/GenBank/DDBJ whole genome shotgun (WGS) entry which is preliminary data.</text>
</comment>
<dbReference type="EMBL" id="NMUH01000304">
    <property type="protein sequence ID" value="MQL76549.1"/>
    <property type="molecule type" value="Genomic_DNA"/>
</dbReference>
<accession>A0A843U8K2</accession>
<keyword evidence="3" id="KW-1185">Reference proteome</keyword>
<gene>
    <name evidence="2" type="ORF">Taro_008942</name>
</gene>
<sequence length="68" mass="7537">MVKRHLEQIKELNLDSKTPNAGASGTKAKLSNTRKEDGKDFAHENLSPNYTANLEISSQIELDAQRIA</sequence>
<evidence type="ECO:0000313" key="3">
    <source>
        <dbReference type="Proteomes" id="UP000652761"/>
    </source>
</evidence>
<reference evidence="2" key="1">
    <citation type="submission" date="2017-07" db="EMBL/GenBank/DDBJ databases">
        <title>Taro Niue Genome Assembly and Annotation.</title>
        <authorList>
            <person name="Atibalentja N."/>
            <person name="Keating K."/>
            <person name="Fields C.J."/>
        </authorList>
    </citation>
    <scope>NUCLEOTIDE SEQUENCE</scope>
    <source>
        <strain evidence="2">Niue_2</strain>
        <tissue evidence="2">Leaf</tissue>
    </source>
</reference>
<dbReference type="AlphaFoldDB" id="A0A843U8K2"/>
<evidence type="ECO:0000313" key="2">
    <source>
        <dbReference type="EMBL" id="MQL76549.1"/>
    </source>
</evidence>